<comment type="subcellular location">
    <subcellularLocation>
        <location evidence="1">Cell envelope</location>
    </subcellularLocation>
</comment>
<proteinExistence type="predicted"/>
<dbReference type="GO" id="GO:0030313">
    <property type="term" value="C:cell envelope"/>
    <property type="evidence" value="ECO:0007669"/>
    <property type="project" value="UniProtKB-SubCell"/>
</dbReference>
<evidence type="ECO:0000256" key="1">
    <source>
        <dbReference type="ARBA" id="ARBA00004196"/>
    </source>
</evidence>
<dbReference type="InterPro" id="IPR011053">
    <property type="entry name" value="Single_hybrid_motif"/>
</dbReference>
<dbReference type="AlphaFoldDB" id="A0A2R4S927"/>
<protein>
    <recommendedName>
        <fullName evidence="5">Multidrug resistance protein MdtA-like C-terminal permuted SH3 domain-containing protein</fullName>
    </recommendedName>
</protein>
<evidence type="ECO:0000256" key="4">
    <source>
        <dbReference type="SAM" id="Phobius"/>
    </source>
</evidence>
<dbReference type="InterPro" id="IPR058627">
    <property type="entry name" value="MdtA-like_C"/>
</dbReference>
<dbReference type="Pfam" id="PF25967">
    <property type="entry name" value="RND-MFP_C"/>
    <property type="match status" value="1"/>
</dbReference>
<evidence type="ECO:0000256" key="3">
    <source>
        <dbReference type="SAM" id="MobiDB-lite"/>
    </source>
</evidence>
<sequence>MRRRNIVIVGIVVALFGGGIFFVTNSNKEPVDNYLTFTAKSGLIESSVSTTGTIVDEYTFNINADSPAVLTKIAGDATTSSGTPTTLNDTWIINKINKDEGALISKGQSILQLKNYDGTIQEIKSPVNGRVKQVNGIKGFAINGKVATIGAGKILVSIDVTEAESTKLSVGLPIALAINSSDTLTSGYISSIKSSATAGTGTSPKFTVLITPTPNTLPATARAGMTTTVDVTPAGSERIRYTSGILIDEFTYDIDVNNKSTLASKNGIDLSGVVTGQSNLGTKQWIVKELKIQPGSVVKKDEVIAVLNNFDGTSKNVKSAVDGTIREILTAPGAVISGAIATIGSGSMIAAINVSEFDIANIALDQIVELKLGNSSETNNGKVSQIGQVATTDSNGVSQFKVFTVAEPAVSSWRIGMTVTAKIILESKQAQIAVPIQSLLRKGSSTFVQVLDEKKLPVDREVTIGSTGSQLVEILSGLNVGDEVVLGKQSVDAKLPTSEDPFAEQRESRNRSRQSN</sequence>
<keyword evidence="2" id="KW-0175">Coiled coil</keyword>
<feature type="region of interest" description="Disordered" evidence="3">
    <location>
        <begin position="496"/>
        <end position="516"/>
    </location>
</feature>
<evidence type="ECO:0000313" key="6">
    <source>
        <dbReference type="EMBL" id="AVZ43941.1"/>
    </source>
</evidence>
<keyword evidence="4" id="KW-1133">Transmembrane helix</keyword>
<dbReference type="Gene3D" id="2.40.420.20">
    <property type="match status" value="1"/>
</dbReference>
<feature type="domain" description="Multidrug resistance protein MdtA-like C-terminal permuted SH3" evidence="5">
    <location>
        <begin position="432"/>
        <end position="487"/>
    </location>
</feature>
<dbReference type="EMBL" id="MF737519">
    <property type="protein sequence ID" value="AVZ43941.1"/>
    <property type="molecule type" value="Genomic_DNA"/>
</dbReference>
<dbReference type="PANTHER" id="PTHR32347">
    <property type="entry name" value="EFFLUX SYSTEM COMPONENT YKNX-RELATED"/>
    <property type="match status" value="1"/>
</dbReference>
<name>A0A2R4S927_9ACTN</name>
<evidence type="ECO:0000259" key="5">
    <source>
        <dbReference type="Pfam" id="PF25967"/>
    </source>
</evidence>
<organism evidence="6">
    <name type="scientific">uncultured Actinomycetes bacterium</name>
    <dbReference type="NCBI Taxonomy" id="152507"/>
    <lineage>
        <taxon>Bacteria</taxon>
        <taxon>Bacillati</taxon>
        <taxon>Actinomycetota</taxon>
        <taxon>Actinomycetes</taxon>
        <taxon>environmental samples</taxon>
    </lineage>
</organism>
<reference evidence="6" key="1">
    <citation type="journal article" date="2018" name="Nature">
        <title>A distinct abundant group of microbial rhodopsins discovered using functional metagenomics.</title>
        <authorList>
            <person name="Pushkarev A."/>
            <person name="Inoue K."/>
            <person name="Larom S."/>
            <person name="Flores-Uribe J."/>
            <person name="Singh M."/>
            <person name="Konno M."/>
            <person name="Tomido S."/>
            <person name="Ito S."/>
            <person name="Nakamura R."/>
            <person name="Tsunoda S.P."/>
            <person name="Philsof A."/>
            <person name="Sharon I."/>
            <person name="Yutin N."/>
            <person name="Koonin E.V."/>
            <person name="Kandori H."/>
            <person name="Beja O."/>
        </authorList>
    </citation>
    <scope>NUCLEOTIDE SEQUENCE</scope>
</reference>
<dbReference type="Gene3D" id="2.40.30.170">
    <property type="match status" value="1"/>
</dbReference>
<keyword evidence="4" id="KW-0812">Transmembrane</keyword>
<dbReference type="Gene3D" id="2.40.50.100">
    <property type="match status" value="1"/>
</dbReference>
<dbReference type="InterPro" id="IPR050465">
    <property type="entry name" value="UPF0194_transport"/>
</dbReference>
<feature type="transmembrane region" description="Helical" evidence="4">
    <location>
        <begin position="7"/>
        <end position="24"/>
    </location>
</feature>
<accession>A0A2R4S927</accession>
<evidence type="ECO:0000256" key="2">
    <source>
        <dbReference type="ARBA" id="ARBA00023054"/>
    </source>
</evidence>
<keyword evidence="4" id="KW-0472">Membrane</keyword>
<dbReference type="SUPFAM" id="SSF51230">
    <property type="entry name" value="Single hybrid motif"/>
    <property type="match status" value="1"/>
</dbReference>